<dbReference type="AlphaFoldDB" id="A0A4Y2H573"/>
<evidence type="ECO:0000313" key="2">
    <source>
        <dbReference type="Proteomes" id="UP000499080"/>
    </source>
</evidence>
<keyword evidence="2" id="KW-1185">Reference proteome</keyword>
<accession>A0A4Y2H573</accession>
<proteinExistence type="predicted"/>
<dbReference type="Proteomes" id="UP000499080">
    <property type="component" value="Unassembled WGS sequence"/>
</dbReference>
<gene>
    <name evidence="1" type="ORF">AVEN_131038_1</name>
</gene>
<dbReference type="EMBL" id="BGPR01001683">
    <property type="protein sequence ID" value="GBM59464.1"/>
    <property type="molecule type" value="Genomic_DNA"/>
</dbReference>
<organism evidence="1 2">
    <name type="scientific">Araneus ventricosus</name>
    <name type="common">Orbweaver spider</name>
    <name type="synonym">Epeira ventricosa</name>
    <dbReference type="NCBI Taxonomy" id="182803"/>
    <lineage>
        <taxon>Eukaryota</taxon>
        <taxon>Metazoa</taxon>
        <taxon>Ecdysozoa</taxon>
        <taxon>Arthropoda</taxon>
        <taxon>Chelicerata</taxon>
        <taxon>Arachnida</taxon>
        <taxon>Araneae</taxon>
        <taxon>Araneomorphae</taxon>
        <taxon>Entelegynae</taxon>
        <taxon>Araneoidea</taxon>
        <taxon>Araneidae</taxon>
        <taxon>Araneus</taxon>
    </lineage>
</organism>
<comment type="caution">
    <text evidence="1">The sequence shown here is derived from an EMBL/GenBank/DDBJ whole genome shotgun (WGS) entry which is preliminary data.</text>
</comment>
<sequence length="182" mass="19763">MKISSEVQNNGFVQFIFDSADHNTRTVDGHGTFHMMEEVQCVTPASAVQTCSCIPPWNGARVCPTGGGDLPDKGVRCIPCTKIFRDGGSGPPLEPPLIPRPKTIPTANIVGKFGFNPIITHDCPNNHGLSRLVMEDVLSLKLRPMDAKIGTIYHWIWTAGPKSAEEPHMGWGGFMKIVAGEI</sequence>
<protein>
    <submittedName>
        <fullName evidence="1">Uncharacterized protein</fullName>
    </submittedName>
</protein>
<reference evidence="1 2" key="1">
    <citation type="journal article" date="2019" name="Sci. Rep.">
        <title>Orb-weaving spider Araneus ventricosus genome elucidates the spidroin gene catalogue.</title>
        <authorList>
            <person name="Kono N."/>
            <person name="Nakamura H."/>
            <person name="Ohtoshi R."/>
            <person name="Moran D.A.P."/>
            <person name="Shinohara A."/>
            <person name="Yoshida Y."/>
            <person name="Fujiwara M."/>
            <person name="Mori M."/>
            <person name="Tomita M."/>
            <person name="Arakawa K."/>
        </authorList>
    </citation>
    <scope>NUCLEOTIDE SEQUENCE [LARGE SCALE GENOMIC DNA]</scope>
</reference>
<name>A0A4Y2H573_ARAVE</name>
<evidence type="ECO:0000313" key="1">
    <source>
        <dbReference type="EMBL" id="GBM59464.1"/>
    </source>
</evidence>